<dbReference type="InterPro" id="IPR044925">
    <property type="entry name" value="His-Me_finger_sf"/>
</dbReference>
<organism evidence="1">
    <name type="scientific">Anoplophora glabripennis</name>
    <name type="common">Asian longhorn beetle</name>
    <name type="synonym">Anoplophora nobilis</name>
    <dbReference type="NCBI Taxonomy" id="217634"/>
    <lineage>
        <taxon>Eukaryota</taxon>
        <taxon>Metazoa</taxon>
        <taxon>Ecdysozoa</taxon>
        <taxon>Arthropoda</taxon>
        <taxon>Hexapoda</taxon>
        <taxon>Insecta</taxon>
        <taxon>Pterygota</taxon>
        <taxon>Neoptera</taxon>
        <taxon>Endopterygota</taxon>
        <taxon>Coleoptera</taxon>
        <taxon>Polyphaga</taxon>
        <taxon>Cucujiformia</taxon>
        <taxon>Chrysomeloidea</taxon>
        <taxon>Cerambycidae</taxon>
        <taxon>Lamiinae</taxon>
        <taxon>Lamiini</taxon>
        <taxon>Anoplophora</taxon>
    </lineage>
</organism>
<dbReference type="EMBL" id="GALX01005188">
    <property type="protein sequence ID" value="JAB63278.1"/>
    <property type="molecule type" value="Transcribed_RNA"/>
</dbReference>
<dbReference type="SUPFAM" id="SSF54060">
    <property type="entry name" value="His-Me finger endonucleases"/>
    <property type="match status" value="1"/>
</dbReference>
<sequence>MEPLVQEADNFVVKLTQVLELVREGGTHGIQNFTKLINRQIRLLLKASKSFDSVGTKRKLETNIGHLKRIKILLKSNSEHEGAGHRDKRSRRVRWVDVNSAFSSRIRSGLIINLKHKDIKAFLNDAFFLFKNRILRILKTHPTIKVNATFCGEFIKAKPNSNETISEFKYFNTKNAGIDAGTDLNIWFQEHVADKINNKLEEFQEKDSGWALNKIISLEININKFEMGHGVSSFIKLPEVIAKKHACVNVKNYGDDACFAWSIVSALYPVDNHVDRTSSYPHPSTVLNLDGIDFPMQLSQITKFEKNNDISVNVYQLKLSGKKKFNVEPVRLTTNKRIRHVNLLIVQNVYFDERKEESSSEDVEIKYHFCWIKNLSRLVSSQLNKKAHAKYICDICLNYFSTETALDSHTEDCSKINKCKITFPEEKSLSFKNHRYKEKVPFILYCDFESMLEPFTDQQRHTSTKKYQKHTAISAGFYFKCSYDDSLSFYASNRGLGCIEWFTEQLENMAKVIDDKLKTVVPMNISQEQSLQFLSATHCHICEKPFEAGTKKVRDHCHFTGTYRGPAHESCNLNYKNSFTIPIVFHNLTGYDSHFLIRDLAKTGNITLLPINKEKYISFTKTV</sequence>
<feature type="non-terminal residue" evidence="1">
    <location>
        <position position="623"/>
    </location>
</feature>
<dbReference type="PANTHER" id="PTHR31511">
    <property type="entry name" value="PROTEIN CBG23764"/>
    <property type="match status" value="1"/>
</dbReference>
<dbReference type="Gene3D" id="3.40.1800.10">
    <property type="entry name" value="His-Me finger endonucleases"/>
    <property type="match status" value="1"/>
</dbReference>
<evidence type="ECO:0000313" key="1">
    <source>
        <dbReference type="EMBL" id="JAB63278.1"/>
    </source>
</evidence>
<reference evidence="1" key="1">
    <citation type="submission" date="2013-07" db="EMBL/GenBank/DDBJ databases">
        <title>Midgut Transcriptome Profiling of Anoplphora glabripennis, a Lignocellulose Degrading, Wood-Boring Cerambycid.</title>
        <authorList>
            <person name="Scully E.D."/>
            <person name="Hoover K."/>
            <person name="Carlson J.E."/>
            <person name="Tien M."/>
            <person name="Geib S.M."/>
        </authorList>
    </citation>
    <scope>NUCLEOTIDE SEQUENCE</scope>
</reference>
<evidence type="ECO:0008006" key="2">
    <source>
        <dbReference type="Google" id="ProtNLM"/>
    </source>
</evidence>
<dbReference type="PANTHER" id="PTHR31511:SF12">
    <property type="entry name" value="RHO TERMINATION FACTOR N-TERMINAL DOMAIN-CONTAINING PROTEIN"/>
    <property type="match status" value="1"/>
</dbReference>
<dbReference type="InterPro" id="IPR004211">
    <property type="entry name" value="Endonuclease_7"/>
</dbReference>
<protein>
    <recommendedName>
        <fullName evidence="2">DNA-directed DNA polymerase</fullName>
    </recommendedName>
</protein>
<name>V5GSQ8_ANOGL</name>
<dbReference type="InterPro" id="IPR038563">
    <property type="entry name" value="Endonuclease_7_sf"/>
</dbReference>
<accession>V5GSQ8</accession>
<proteinExistence type="predicted"/>
<dbReference type="AlphaFoldDB" id="V5GSQ8"/>
<dbReference type="Pfam" id="PF02945">
    <property type="entry name" value="Endonuclease_7"/>
    <property type="match status" value="1"/>
</dbReference>